<dbReference type="GO" id="GO:0046872">
    <property type="term" value="F:metal ion binding"/>
    <property type="evidence" value="ECO:0007669"/>
    <property type="project" value="UniProtKB-KW"/>
</dbReference>
<dbReference type="InterPro" id="IPR042086">
    <property type="entry name" value="MeTrfase_capping"/>
</dbReference>
<dbReference type="KEGG" id="csl:COCSUDRAFT_66539"/>
<dbReference type="Proteomes" id="UP000007264">
    <property type="component" value="Unassembled WGS sequence"/>
</dbReference>
<evidence type="ECO:0000256" key="1">
    <source>
        <dbReference type="ARBA" id="ARBA00022723"/>
    </source>
</evidence>
<dbReference type="InterPro" id="IPR029063">
    <property type="entry name" value="SAM-dependent_MTases_sf"/>
</dbReference>
<protein>
    <submittedName>
        <fullName evidence="3">S-adenosyl-L-methionine-dependent methyltransferase</fullName>
    </submittedName>
</protein>
<sequence>MSHLGPHSTVSGMDSSYNDLSDMQRQAFEHFWPWLEDAVTQSSTLLPFQNCSTISYADYGCAGGANSAAYFAQVKSALERAGFLGGDGSSQLQVTLIDVPSNDWNQVSAAFFRPGAVGCAEAILPTMVPKSFYAGEVAPPASLHIGISVVALHWLSHTPPVSLKDSFNYQRGGQSHVEAFRRQFESDAEHFLRLRANEFVPGGLLLLVLPGTLGDRYLGEGSFSALSDAAAELSAQGKIDASLLEDFLYPVYMPTEDELESIVYKAGSWEVMQQGGASLTQMWDGYRASEDPSASKAYASTLILLIRGVCAPLVRKCLALSEETLQELFERAEEMVRADPSKYAFKNIEVAVLLRRTKRRPSVDIGRRSTE</sequence>
<dbReference type="Gene3D" id="3.40.50.150">
    <property type="entry name" value="Vaccinia Virus protein VP39"/>
    <property type="match status" value="1"/>
</dbReference>
<keyword evidence="2" id="KW-0460">Magnesium</keyword>
<name>I0YV52_COCSC</name>
<evidence type="ECO:0000313" key="3">
    <source>
        <dbReference type="EMBL" id="EIE22271.1"/>
    </source>
</evidence>
<dbReference type="eggNOG" id="ENOG502QQVK">
    <property type="taxonomic scope" value="Eukaryota"/>
</dbReference>
<keyword evidence="1" id="KW-0479">Metal-binding</keyword>
<organism evidence="3 4">
    <name type="scientific">Coccomyxa subellipsoidea (strain C-169)</name>
    <name type="common">Green microalga</name>
    <dbReference type="NCBI Taxonomy" id="574566"/>
    <lineage>
        <taxon>Eukaryota</taxon>
        <taxon>Viridiplantae</taxon>
        <taxon>Chlorophyta</taxon>
        <taxon>core chlorophytes</taxon>
        <taxon>Trebouxiophyceae</taxon>
        <taxon>Trebouxiophyceae incertae sedis</taxon>
        <taxon>Coccomyxaceae</taxon>
        <taxon>Coccomyxa</taxon>
        <taxon>Coccomyxa subellipsoidea</taxon>
    </lineage>
</organism>
<dbReference type="SUPFAM" id="SSF53335">
    <property type="entry name" value="S-adenosyl-L-methionine-dependent methyltransferases"/>
    <property type="match status" value="1"/>
</dbReference>
<dbReference type="GeneID" id="17040257"/>
<dbReference type="GO" id="GO:0032259">
    <property type="term" value="P:methylation"/>
    <property type="evidence" value="ECO:0007669"/>
    <property type="project" value="UniProtKB-KW"/>
</dbReference>
<accession>I0YV52</accession>
<evidence type="ECO:0000256" key="2">
    <source>
        <dbReference type="ARBA" id="ARBA00022842"/>
    </source>
</evidence>
<proteinExistence type="predicted"/>
<dbReference type="RefSeq" id="XP_005646815.1">
    <property type="nucleotide sequence ID" value="XM_005646758.1"/>
</dbReference>
<dbReference type="GO" id="GO:0008168">
    <property type="term" value="F:methyltransferase activity"/>
    <property type="evidence" value="ECO:0007669"/>
    <property type="project" value="UniProtKB-KW"/>
</dbReference>
<keyword evidence="4" id="KW-1185">Reference proteome</keyword>
<dbReference type="AlphaFoldDB" id="I0YV52"/>
<gene>
    <name evidence="3" type="ORF">COCSUDRAFT_66539</name>
</gene>
<keyword evidence="3" id="KW-0489">Methyltransferase</keyword>
<dbReference type="Gene3D" id="1.10.1200.270">
    <property type="entry name" value="Methyltransferase, alpha-helical capping domain"/>
    <property type="match status" value="1"/>
</dbReference>
<comment type="caution">
    <text evidence="3">The sequence shown here is derived from an EMBL/GenBank/DDBJ whole genome shotgun (WGS) entry which is preliminary data.</text>
</comment>
<keyword evidence="3" id="KW-0808">Transferase</keyword>
<dbReference type="OrthoDB" id="1523883at2759"/>
<dbReference type="Pfam" id="PF03492">
    <property type="entry name" value="Methyltransf_7"/>
    <property type="match status" value="1"/>
</dbReference>
<dbReference type="InterPro" id="IPR005299">
    <property type="entry name" value="MeTrfase_7"/>
</dbReference>
<dbReference type="PANTHER" id="PTHR31009">
    <property type="entry name" value="S-ADENOSYL-L-METHIONINE:CARBOXYL METHYLTRANSFERASE FAMILY PROTEIN"/>
    <property type="match status" value="1"/>
</dbReference>
<reference evidence="3 4" key="1">
    <citation type="journal article" date="2012" name="Genome Biol.">
        <title>The genome of the polar eukaryotic microalga coccomyxa subellipsoidea reveals traits of cold adaptation.</title>
        <authorList>
            <person name="Blanc G."/>
            <person name="Agarkova I."/>
            <person name="Grimwood J."/>
            <person name="Kuo A."/>
            <person name="Brueggeman A."/>
            <person name="Dunigan D."/>
            <person name="Gurnon J."/>
            <person name="Ladunga I."/>
            <person name="Lindquist E."/>
            <person name="Lucas S."/>
            <person name="Pangilinan J."/>
            <person name="Proschold T."/>
            <person name="Salamov A."/>
            <person name="Schmutz J."/>
            <person name="Weeks D."/>
            <person name="Yamada T."/>
            <person name="Claverie J.M."/>
            <person name="Grigoriev I."/>
            <person name="Van Etten J."/>
            <person name="Lomsadze A."/>
            <person name="Borodovsky M."/>
        </authorList>
    </citation>
    <scope>NUCLEOTIDE SEQUENCE [LARGE SCALE GENOMIC DNA]</scope>
    <source>
        <strain evidence="3 4">C-169</strain>
    </source>
</reference>
<dbReference type="EMBL" id="AGSI01000010">
    <property type="protein sequence ID" value="EIE22271.1"/>
    <property type="molecule type" value="Genomic_DNA"/>
</dbReference>
<evidence type="ECO:0000313" key="4">
    <source>
        <dbReference type="Proteomes" id="UP000007264"/>
    </source>
</evidence>